<keyword evidence="3" id="KW-0862">Zinc</keyword>
<proteinExistence type="predicted"/>
<dbReference type="OrthoDB" id="2849301at2759"/>
<keyword evidence="7" id="KW-1185">Reference proteome</keyword>
<dbReference type="PROSITE" id="PS50865">
    <property type="entry name" value="ZF_MYND_2"/>
    <property type="match status" value="1"/>
</dbReference>
<evidence type="ECO:0000256" key="4">
    <source>
        <dbReference type="PROSITE-ProRule" id="PRU00134"/>
    </source>
</evidence>
<evidence type="ECO:0000313" key="7">
    <source>
        <dbReference type="Proteomes" id="UP000620124"/>
    </source>
</evidence>
<sequence>MHPSLETSNLAGLPFELRNAAESACRNATTEPARVKDDLAALEKYLSQPTSRETNQHLLVLPVVYKILEHPDNVFLETSAMFGVYTVCVRSALRLLVLIAKATTIPSEAISGLWPGVWGWIQLHCISLGPDGSFMEIEIATLHIQVLSSISLTRGSRTLHRSIDETPGYRLEVTRAWKWILQNKDADFGAIFDLMGRVVHLNNTDHFHEMLAGSGGLLEDLADLVVLQLKVFAAKVDHDMGGQLLFLRFLCSLVRHSELHDALLGAGMIMPLVDLVNLRVINVQLLDKTFVDMCFDVLAKSFRVAPGFPWLIQALKGGILVTLGDYGCLHMLDKTPHLDAILSEFPRHLYNYSVLRHLEKAMEDLKKADHVLTVNLRGPVWSMFFRMVKGKLALRKVFEVRYKSMKFCDNIACCTALPKAKFRRCSQCNSTYYCSPECQIADWDGGQHRNLCSHYKHTPIVPFAMNISRRSKAFLRYLVHYDYVKHKEEIFILRHAFMLTHSSMPSSSPCYYYTQFDYTAGDLRLEVLPIDRLESLIGRHSAHMYISRLALGAGKTQLDVVLTSQGYVTLDLGGGSREKRAVMNPWMFPMRSDSARLYDGLCDILTQGQDGNVSEAEVKERVRALAKDSRVLEIH</sequence>
<dbReference type="InterPro" id="IPR002893">
    <property type="entry name" value="Znf_MYND"/>
</dbReference>
<organism evidence="6 7">
    <name type="scientific">Mycena venus</name>
    <dbReference type="NCBI Taxonomy" id="2733690"/>
    <lineage>
        <taxon>Eukaryota</taxon>
        <taxon>Fungi</taxon>
        <taxon>Dikarya</taxon>
        <taxon>Basidiomycota</taxon>
        <taxon>Agaricomycotina</taxon>
        <taxon>Agaricomycetes</taxon>
        <taxon>Agaricomycetidae</taxon>
        <taxon>Agaricales</taxon>
        <taxon>Marasmiineae</taxon>
        <taxon>Mycenaceae</taxon>
        <taxon>Mycena</taxon>
    </lineage>
</organism>
<evidence type="ECO:0000256" key="2">
    <source>
        <dbReference type="ARBA" id="ARBA00022771"/>
    </source>
</evidence>
<dbReference type="AlphaFoldDB" id="A0A8H6XIP4"/>
<dbReference type="Pfam" id="PF01753">
    <property type="entry name" value="zf-MYND"/>
    <property type="match status" value="1"/>
</dbReference>
<evidence type="ECO:0000259" key="5">
    <source>
        <dbReference type="PROSITE" id="PS50865"/>
    </source>
</evidence>
<dbReference type="GO" id="GO:0008270">
    <property type="term" value="F:zinc ion binding"/>
    <property type="evidence" value="ECO:0007669"/>
    <property type="project" value="UniProtKB-KW"/>
</dbReference>
<comment type="caution">
    <text evidence="6">The sequence shown here is derived from an EMBL/GenBank/DDBJ whole genome shotgun (WGS) entry which is preliminary data.</text>
</comment>
<evidence type="ECO:0000256" key="1">
    <source>
        <dbReference type="ARBA" id="ARBA00022723"/>
    </source>
</evidence>
<dbReference type="SUPFAM" id="SSF144232">
    <property type="entry name" value="HIT/MYND zinc finger-like"/>
    <property type="match status" value="1"/>
</dbReference>
<dbReference type="Proteomes" id="UP000620124">
    <property type="component" value="Unassembled WGS sequence"/>
</dbReference>
<keyword evidence="1" id="KW-0479">Metal-binding</keyword>
<feature type="domain" description="MYND-type" evidence="5">
    <location>
        <begin position="413"/>
        <end position="452"/>
    </location>
</feature>
<protein>
    <submittedName>
        <fullName evidence="6">MYND-type domain-containing protein</fullName>
    </submittedName>
</protein>
<reference evidence="6" key="1">
    <citation type="submission" date="2020-05" db="EMBL/GenBank/DDBJ databases">
        <title>Mycena genomes resolve the evolution of fungal bioluminescence.</title>
        <authorList>
            <person name="Tsai I.J."/>
        </authorList>
    </citation>
    <scope>NUCLEOTIDE SEQUENCE</scope>
    <source>
        <strain evidence="6">CCC161011</strain>
    </source>
</reference>
<dbReference type="Gene3D" id="6.10.140.2220">
    <property type="match status" value="1"/>
</dbReference>
<accession>A0A8H6XIP4</accession>
<dbReference type="EMBL" id="JACAZI010000018">
    <property type="protein sequence ID" value="KAF7341212.1"/>
    <property type="molecule type" value="Genomic_DNA"/>
</dbReference>
<keyword evidence="2 4" id="KW-0863">Zinc-finger</keyword>
<name>A0A8H6XIP4_9AGAR</name>
<evidence type="ECO:0000256" key="3">
    <source>
        <dbReference type="ARBA" id="ARBA00022833"/>
    </source>
</evidence>
<gene>
    <name evidence="6" type="ORF">MVEN_01856600</name>
</gene>
<evidence type="ECO:0000313" key="6">
    <source>
        <dbReference type="EMBL" id="KAF7341212.1"/>
    </source>
</evidence>